<keyword evidence="3" id="KW-1185">Reference proteome</keyword>
<feature type="transmembrane region" description="Helical" evidence="1">
    <location>
        <begin position="178"/>
        <end position="200"/>
    </location>
</feature>
<name>A0ABN3PJ88_9MICO</name>
<gene>
    <name evidence="2" type="ORF">GCM10009862_26110</name>
</gene>
<evidence type="ECO:0000313" key="2">
    <source>
        <dbReference type="EMBL" id="GAA2585824.1"/>
    </source>
</evidence>
<dbReference type="InterPro" id="IPR009781">
    <property type="entry name" value="DUF1345"/>
</dbReference>
<keyword evidence="1" id="KW-1133">Transmembrane helix</keyword>
<feature type="transmembrane region" description="Helical" evidence="1">
    <location>
        <begin position="100"/>
        <end position="121"/>
    </location>
</feature>
<comment type="caution">
    <text evidence="2">The sequence shown here is derived from an EMBL/GenBank/DDBJ whole genome shotgun (WGS) entry which is preliminary data.</text>
</comment>
<organism evidence="2 3">
    <name type="scientific">Microbacterium binotii</name>
    <dbReference type="NCBI Taxonomy" id="462710"/>
    <lineage>
        <taxon>Bacteria</taxon>
        <taxon>Bacillati</taxon>
        <taxon>Actinomycetota</taxon>
        <taxon>Actinomycetes</taxon>
        <taxon>Micrococcales</taxon>
        <taxon>Microbacteriaceae</taxon>
        <taxon>Microbacterium</taxon>
    </lineage>
</organism>
<proteinExistence type="predicted"/>
<dbReference type="EMBL" id="BAAARI010000016">
    <property type="protein sequence ID" value="GAA2585824.1"/>
    <property type="molecule type" value="Genomic_DNA"/>
</dbReference>
<accession>A0ABN3PJ88</accession>
<evidence type="ECO:0000256" key="1">
    <source>
        <dbReference type="SAM" id="Phobius"/>
    </source>
</evidence>
<protein>
    <submittedName>
        <fullName evidence="2">DUF1345 domain-containing protein</fullName>
    </submittedName>
</protein>
<feature type="transmembrane region" description="Helical" evidence="1">
    <location>
        <begin position="68"/>
        <end position="88"/>
    </location>
</feature>
<dbReference type="Proteomes" id="UP001500274">
    <property type="component" value="Unassembled WGS sequence"/>
</dbReference>
<keyword evidence="1" id="KW-0812">Transmembrane</keyword>
<sequence>MTVLFGVFFVVTVAVGLTSSWIYAPAIGWIAGAGTFSLWVWFGILRLDATQTEQHATREDPTRTTAQTLLVLASLASFGAIALVLVEAGTVSSNSARLELAGIAVVTVAASWFLIHVLFSLRYAALYYTQHGGIDFNQPDPPDYRDFAYLAFTLGMTYQVSDTTITSSTIRREALRHALLSFLLGVVVVAATINLVSSLAR</sequence>
<feature type="transmembrane region" description="Helical" evidence="1">
    <location>
        <begin position="26"/>
        <end position="47"/>
    </location>
</feature>
<evidence type="ECO:0000313" key="3">
    <source>
        <dbReference type="Proteomes" id="UP001500274"/>
    </source>
</evidence>
<keyword evidence="1" id="KW-0472">Membrane</keyword>
<reference evidence="2 3" key="1">
    <citation type="journal article" date="2019" name="Int. J. Syst. Evol. Microbiol.">
        <title>The Global Catalogue of Microorganisms (GCM) 10K type strain sequencing project: providing services to taxonomists for standard genome sequencing and annotation.</title>
        <authorList>
            <consortium name="The Broad Institute Genomics Platform"/>
            <consortium name="The Broad Institute Genome Sequencing Center for Infectious Disease"/>
            <person name="Wu L."/>
            <person name="Ma J."/>
        </authorList>
    </citation>
    <scope>NUCLEOTIDE SEQUENCE [LARGE SCALE GENOMIC DNA]</scope>
    <source>
        <strain evidence="2 3">JCM 16365</strain>
    </source>
</reference>
<dbReference type="Pfam" id="PF07077">
    <property type="entry name" value="DUF1345"/>
    <property type="match status" value="1"/>
</dbReference>